<sequence length="230" mass="25906">MTNHSYHRAAHFLALIALLVLPFQIVAASSEEEALREYVEDNTLDLVDRLGKIQDLYSEDREAFYEEMDQALGEFVAFRRVAARVMGKYARQASGEQRDQFVEAFRRSLYDAYGGAAVSINSSDFDLAVESVEINPRHDDRATVNLRITTDTGERYGVAYSMYRPEEGNWQMENVIVEGINIGLAFRDRFEQQMQAQDGDVAAVIDQWSAEAADIDGLEDAVKDGEASDQ</sequence>
<dbReference type="RefSeq" id="WP_133735318.1">
    <property type="nucleotide sequence ID" value="NZ_SOAX01000002.1"/>
</dbReference>
<dbReference type="Pfam" id="PF05494">
    <property type="entry name" value="MlaC"/>
    <property type="match status" value="1"/>
</dbReference>
<dbReference type="InterPro" id="IPR042245">
    <property type="entry name" value="Tgt2/MlaC_sf"/>
</dbReference>
<gene>
    <name evidence="1" type="ORF">DES49_1050</name>
</gene>
<evidence type="ECO:0000313" key="1">
    <source>
        <dbReference type="EMBL" id="TDT43236.1"/>
    </source>
</evidence>
<dbReference type="Gene3D" id="3.10.450.710">
    <property type="entry name" value="Tgt2/MlaC"/>
    <property type="match status" value="1"/>
</dbReference>
<evidence type="ECO:0000313" key="2">
    <source>
        <dbReference type="Proteomes" id="UP000295830"/>
    </source>
</evidence>
<dbReference type="EMBL" id="SOAX01000002">
    <property type="protein sequence ID" value="TDT43236.1"/>
    <property type="molecule type" value="Genomic_DNA"/>
</dbReference>
<comment type="caution">
    <text evidence="1">The sequence shown here is derived from an EMBL/GenBank/DDBJ whole genome shotgun (WGS) entry which is preliminary data.</text>
</comment>
<keyword evidence="2" id="KW-1185">Reference proteome</keyword>
<protein>
    <submittedName>
        <fullName evidence="1">Phospholipid transport system substrate-binding protein</fullName>
    </submittedName>
</protein>
<organism evidence="1 2">
    <name type="scientific">Halospina denitrificans</name>
    <dbReference type="NCBI Taxonomy" id="332522"/>
    <lineage>
        <taxon>Bacteria</taxon>
        <taxon>Pseudomonadati</taxon>
        <taxon>Pseudomonadota</taxon>
        <taxon>Gammaproteobacteria</taxon>
        <taxon>Halospina</taxon>
    </lineage>
</organism>
<dbReference type="OrthoDB" id="9787053at2"/>
<name>A0A4R7JYS6_9GAMM</name>
<dbReference type="InterPro" id="IPR008869">
    <property type="entry name" value="MlaC/ttg2D"/>
</dbReference>
<dbReference type="AlphaFoldDB" id="A0A4R7JYS6"/>
<dbReference type="PANTHER" id="PTHR36573:SF1">
    <property type="entry name" value="INTERMEMBRANE PHOSPHOLIPID TRANSPORT SYSTEM BINDING PROTEIN MLAC"/>
    <property type="match status" value="1"/>
</dbReference>
<accession>A0A4R7JYS6</accession>
<dbReference type="PIRSF" id="PIRSF004649">
    <property type="entry name" value="MlaC"/>
    <property type="match status" value="1"/>
</dbReference>
<reference evidence="1 2" key="1">
    <citation type="submission" date="2019-03" db="EMBL/GenBank/DDBJ databases">
        <title>Genomic Encyclopedia of Type Strains, Phase IV (KMG-IV): sequencing the most valuable type-strain genomes for metagenomic binning, comparative biology and taxonomic classification.</title>
        <authorList>
            <person name="Goeker M."/>
        </authorList>
    </citation>
    <scope>NUCLEOTIDE SEQUENCE [LARGE SCALE GENOMIC DNA]</scope>
    <source>
        <strain evidence="1 2">DSM 15505</strain>
    </source>
</reference>
<dbReference type="Proteomes" id="UP000295830">
    <property type="component" value="Unassembled WGS sequence"/>
</dbReference>
<dbReference type="PANTHER" id="PTHR36573">
    <property type="entry name" value="INTERMEMBRANE PHOSPHOLIPID TRANSPORT SYSTEM BINDING PROTEIN MLAC"/>
    <property type="match status" value="1"/>
</dbReference>
<proteinExistence type="predicted"/>